<evidence type="ECO:0000313" key="2">
    <source>
        <dbReference type="Proteomes" id="UP000825072"/>
    </source>
</evidence>
<dbReference type="EMBL" id="AP024747">
    <property type="protein sequence ID" value="BCY24117.1"/>
    <property type="molecule type" value="Genomic_DNA"/>
</dbReference>
<dbReference type="AlphaFoldDB" id="A0AAD1KM07"/>
<evidence type="ECO:0000313" key="1">
    <source>
        <dbReference type="EMBL" id="BCY24117.1"/>
    </source>
</evidence>
<proteinExistence type="predicted"/>
<name>A0AAD1KM07_9ACTN</name>
<protein>
    <submittedName>
        <fullName evidence="1">Uncharacterized protein</fullName>
    </submittedName>
</protein>
<sequence length="86" mass="9444">MMRPADSYGESRQLSLLRESTGLSLKGITVARQCRIYTDFAHCGGPRIESDSRQSHTNTMHMGLVAGVGMWMSLKSASVLFLTPPN</sequence>
<dbReference type="Proteomes" id="UP000825072">
    <property type="component" value="Chromosome 1"/>
</dbReference>
<accession>A0AAD1KM07</accession>
<gene>
    <name evidence="1" type="ORF">KB1_01070</name>
</gene>
<organism evidence="1 2">
    <name type="scientific">Cutibacterium modestum</name>
    <dbReference type="NCBI Taxonomy" id="2559073"/>
    <lineage>
        <taxon>Bacteria</taxon>
        <taxon>Bacillati</taxon>
        <taxon>Actinomycetota</taxon>
        <taxon>Actinomycetes</taxon>
        <taxon>Propionibacteriales</taxon>
        <taxon>Propionibacteriaceae</taxon>
        <taxon>Cutibacterium</taxon>
    </lineage>
</organism>
<reference evidence="1" key="1">
    <citation type="submission" date="2021-06" db="EMBL/GenBank/DDBJ databases">
        <title>Genome sequence of Cutibacterium modestum strain KB17-24694.</title>
        <authorList>
            <person name="Dekio I."/>
            <person name="Asahina A."/>
            <person name="Nishida M."/>
        </authorList>
    </citation>
    <scope>NUCLEOTIDE SEQUENCE</scope>
    <source>
        <strain evidence="1">KB17-24694</strain>
    </source>
</reference>